<dbReference type="EMBL" id="JAENGZ010001245">
    <property type="protein sequence ID" value="KAG6949478.1"/>
    <property type="molecule type" value="Genomic_DNA"/>
</dbReference>
<feature type="compositionally biased region" description="Basic and acidic residues" evidence="1">
    <location>
        <begin position="35"/>
        <end position="67"/>
    </location>
</feature>
<organism evidence="2 3">
    <name type="scientific">Phytophthora cactorum</name>
    <dbReference type="NCBI Taxonomy" id="29920"/>
    <lineage>
        <taxon>Eukaryota</taxon>
        <taxon>Sar</taxon>
        <taxon>Stramenopiles</taxon>
        <taxon>Oomycota</taxon>
        <taxon>Peronosporomycetes</taxon>
        <taxon>Peronosporales</taxon>
        <taxon>Peronosporaceae</taxon>
        <taxon>Phytophthora</taxon>
    </lineage>
</organism>
<dbReference type="Proteomes" id="UP000688947">
    <property type="component" value="Unassembled WGS sequence"/>
</dbReference>
<evidence type="ECO:0000313" key="3">
    <source>
        <dbReference type="Proteomes" id="UP000688947"/>
    </source>
</evidence>
<accession>A0A8T1TXR4</accession>
<proteinExistence type="predicted"/>
<dbReference type="OrthoDB" id="10297188at2759"/>
<name>A0A8T1TXR4_9STRA</name>
<sequence>MAQKNSLLAQKDALVAQKDKETQELLAQKDALMAQKDKENQEPLAQKDARMVQKDKEHQESLEKKDALIEKKDKDYQQLIEKKEVRALQENRHNQNRLDSAAAFHLQLAYSNQTRVHETPNVVHNFLTTNQQTLNTYGAEVTRTLPRDFKRPSSLKAVFQARSGLNADVGRKRSVDDIADTYRPQPMDTKTVVPFKNMADTKGFCYECGKAVKLVFEEQQLAEEGFVLTIDVDHARFELTKIIDDSVNQLLSRIEELALDEPEEEEDAVEKIE</sequence>
<feature type="region of interest" description="Disordered" evidence="1">
    <location>
        <begin position="33"/>
        <end position="67"/>
    </location>
</feature>
<comment type="caution">
    <text evidence="2">The sequence shown here is derived from an EMBL/GenBank/DDBJ whole genome shotgun (WGS) entry which is preliminary data.</text>
</comment>
<gene>
    <name evidence="2" type="ORF">JG687_00014834</name>
</gene>
<dbReference type="VEuPathDB" id="FungiDB:PC110_g18408"/>
<evidence type="ECO:0000313" key="2">
    <source>
        <dbReference type="EMBL" id="KAG6949478.1"/>
    </source>
</evidence>
<protein>
    <submittedName>
        <fullName evidence="2">Uncharacterized protein</fullName>
    </submittedName>
</protein>
<dbReference type="AlphaFoldDB" id="A0A8T1TXR4"/>
<evidence type="ECO:0000256" key="1">
    <source>
        <dbReference type="SAM" id="MobiDB-lite"/>
    </source>
</evidence>
<reference evidence="2" key="1">
    <citation type="submission" date="2021-01" db="EMBL/GenBank/DDBJ databases">
        <title>Phytophthora aleatoria, a newly-described species from Pinus radiata is distinct from Phytophthora cactorum isolates based on comparative genomics.</title>
        <authorList>
            <person name="Mcdougal R."/>
            <person name="Panda P."/>
            <person name="Williams N."/>
            <person name="Studholme D.J."/>
        </authorList>
    </citation>
    <scope>NUCLEOTIDE SEQUENCE</scope>
    <source>
        <strain evidence="2">NZFS 3830</strain>
    </source>
</reference>